<dbReference type="PANTHER" id="PTHR47670">
    <property type="entry name" value="ADENYLYLSULFATASE HINT3"/>
    <property type="match status" value="1"/>
</dbReference>
<sequence>MTLMDCIFCKIVAGELPSYKVYEDEKVLAFLDINPVNPGHTLLIPKEHYETTLDTPDELLQAMAAAMKKIAPAVMRAVKADAWNLGVNNGAAAGQIVMHTHWHIIPRFARDEHRLWRGEPYAEGEAARVAWHITDNIKA</sequence>
<dbReference type="Gene3D" id="3.30.428.10">
    <property type="entry name" value="HIT-like"/>
    <property type="match status" value="1"/>
</dbReference>
<feature type="active site" description="Tele-AMP-histidine intermediate" evidence="1">
    <location>
        <position position="101"/>
    </location>
</feature>
<feature type="domain" description="HIT" evidence="4">
    <location>
        <begin position="7"/>
        <end position="114"/>
    </location>
</feature>
<name>A0A1F5RKZ6_9BACT</name>
<feature type="short sequence motif" description="Histidine triad motif" evidence="2 3">
    <location>
        <begin position="99"/>
        <end position="103"/>
    </location>
</feature>
<dbReference type="AlphaFoldDB" id="A0A1F5RKZ6"/>
<dbReference type="InterPro" id="IPR011146">
    <property type="entry name" value="HIT-like"/>
</dbReference>
<dbReference type="GO" id="GO:0009150">
    <property type="term" value="P:purine ribonucleotide metabolic process"/>
    <property type="evidence" value="ECO:0007669"/>
    <property type="project" value="TreeGrafter"/>
</dbReference>
<comment type="caution">
    <text evidence="5">The sequence shown here is derived from an EMBL/GenBank/DDBJ whole genome shotgun (WGS) entry which is preliminary data.</text>
</comment>
<accession>A0A1F5RKZ6</accession>
<dbReference type="EMBL" id="MFFU01000057">
    <property type="protein sequence ID" value="OGF15177.1"/>
    <property type="molecule type" value="Genomic_DNA"/>
</dbReference>
<evidence type="ECO:0000259" key="4">
    <source>
        <dbReference type="PROSITE" id="PS51084"/>
    </source>
</evidence>
<gene>
    <name evidence="5" type="ORF">A3D54_01335</name>
</gene>
<dbReference type="PROSITE" id="PS51084">
    <property type="entry name" value="HIT_2"/>
    <property type="match status" value="1"/>
</dbReference>
<protein>
    <recommendedName>
        <fullName evidence="4">HIT domain-containing protein</fullName>
    </recommendedName>
</protein>
<dbReference type="SUPFAM" id="SSF54197">
    <property type="entry name" value="HIT-like"/>
    <property type="match status" value="1"/>
</dbReference>
<dbReference type="PRINTS" id="PR00332">
    <property type="entry name" value="HISTRIAD"/>
</dbReference>
<dbReference type="GO" id="GO:0006790">
    <property type="term" value="P:sulfur compound metabolic process"/>
    <property type="evidence" value="ECO:0007669"/>
    <property type="project" value="TreeGrafter"/>
</dbReference>
<dbReference type="InterPro" id="IPR039384">
    <property type="entry name" value="HINT"/>
</dbReference>
<evidence type="ECO:0000313" key="6">
    <source>
        <dbReference type="Proteomes" id="UP000177691"/>
    </source>
</evidence>
<evidence type="ECO:0000256" key="1">
    <source>
        <dbReference type="PIRSR" id="PIRSR601310-1"/>
    </source>
</evidence>
<reference evidence="5 6" key="1">
    <citation type="journal article" date="2016" name="Nat. Commun.">
        <title>Thousands of microbial genomes shed light on interconnected biogeochemical processes in an aquifer system.</title>
        <authorList>
            <person name="Anantharaman K."/>
            <person name="Brown C.T."/>
            <person name="Hug L.A."/>
            <person name="Sharon I."/>
            <person name="Castelle C.J."/>
            <person name="Probst A.J."/>
            <person name="Thomas B.C."/>
            <person name="Singh A."/>
            <person name="Wilkins M.J."/>
            <person name="Karaoz U."/>
            <person name="Brodie E.L."/>
            <person name="Williams K.H."/>
            <person name="Hubbard S.S."/>
            <person name="Banfield J.F."/>
        </authorList>
    </citation>
    <scope>NUCLEOTIDE SEQUENCE [LARGE SCALE GENOMIC DNA]</scope>
</reference>
<organism evidence="5 6">
    <name type="scientific">Candidatus Falkowbacteria bacterium RIFCSPHIGHO2_02_FULL_45_15</name>
    <dbReference type="NCBI Taxonomy" id="1797987"/>
    <lineage>
        <taxon>Bacteria</taxon>
        <taxon>Candidatus Falkowiibacteriota</taxon>
    </lineage>
</organism>
<dbReference type="GO" id="GO:0047627">
    <property type="term" value="F:adenylylsulfatase activity"/>
    <property type="evidence" value="ECO:0007669"/>
    <property type="project" value="TreeGrafter"/>
</dbReference>
<dbReference type="Proteomes" id="UP000177691">
    <property type="component" value="Unassembled WGS sequence"/>
</dbReference>
<dbReference type="Pfam" id="PF01230">
    <property type="entry name" value="HIT"/>
    <property type="match status" value="1"/>
</dbReference>
<evidence type="ECO:0000256" key="2">
    <source>
        <dbReference type="PIRSR" id="PIRSR601310-3"/>
    </source>
</evidence>
<proteinExistence type="predicted"/>
<dbReference type="InterPro" id="IPR001310">
    <property type="entry name" value="Histidine_triad_HIT"/>
</dbReference>
<dbReference type="CDD" id="cd01277">
    <property type="entry name" value="HINT_subgroup"/>
    <property type="match status" value="1"/>
</dbReference>
<dbReference type="PANTHER" id="PTHR47670:SF1">
    <property type="entry name" value="ADENYLYLSULFATASE HINT3"/>
    <property type="match status" value="1"/>
</dbReference>
<evidence type="ECO:0000313" key="5">
    <source>
        <dbReference type="EMBL" id="OGF15177.1"/>
    </source>
</evidence>
<dbReference type="InterPro" id="IPR036265">
    <property type="entry name" value="HIT-like_sf"/>
</dbReference>
<evidence type="ECO:0000256" key="3">
    <source>
        <dbReference type="PROSITE-ProRule" id="PRU00464"/>
    </source>
</evidence>